<proteinExistence type="predicted"/>
<dbReference type="OrthoDB" id="66620at2759"/>
<sequence length="373" mass="42225">MTVLALAKKWEGMRCLFRRDNLTKNPAADKRVAFSRAAKECQIDRKAVAELYYEWTTVAGDASRAPFPPLVRHKDLRSVTEERGDCYRLRHHTACFSAAALDQEDISFATGYKYCEHYLKIMWRNMVKSLPCDIKPTPGSARATFLSPLPECWQKQHTTLTLRPVDAAGRMLKVAEPGSSTEDIALSSAPTTLAETMAVDSDTEDNQVVRKREQKREREKMYASNRRREKASKFAALEYRVERLRAEVYKTVYCCVIRELLLHRGVGRRGAALGRRQGRGAGRVSKLEANYNPATWMLEVIGAGVGNSNDEKTDFVKLFQSSKHFQHLLSNLDREGVSRPSPLVHPLEYSDKRAATELTQRFSGCTGARHHTT</sequence>
<protein>
    <submittedName>
        <fullName evidence="1">Uncharacterized protein</fullName>
    </submittedName>
</protein>
<name>A0A8T1WHE3_9STRA</name>
<dbReference type="AlphaFoldDB" id="A0A8T1WHE3"/>
<evidence type="ECO:0000313" key="1">
    <source>
        <dbReference type="EMBL" id="KAG7391383.1"/>
    </source>
</evidence>
<dbReference type="Proteomes" id="UP000694044">
    <property type="component" value="Unassembled WGS sequence"/>
</dbReference>
<organism evidence="1 2">
    <name type="scientific">Phytophthora pseudosyringae</name>
    <dbReference type="NCBI Taxonomy" id="221518"/>
    <lineage>
        <taxon>Eukaryota</taxon>
        <taxon>Sar</taxon>
        <taxon>Stramenopiles</taxon>
        <taxon>Oomycota</taxon>
        <taxon>Peronosporomycetes</taxon>
        <taxon>Peronosporales</taxon>
        <taxon>Peronosporaceae</taxon>
        <taxon>Phytophthora</taxon>
    </lineage>
</organism>
<gene>
    <name evidence="1" type="ORF">PHYPSEUDO_004918</name>
</gene>
<reference evidence="1" key="1">
    <citation type="submission" date="2021-02" db="EMBL/GenBank/DDBJ databases">
        <authorList>
            <person name="Palmer J.M."/>
        </authorList>
    </citation>
    <scope>NUCLEOTIDE SEQUENCE</scope>
    <source>
        <strain evidence="1">SCRP734</strain>
    </source>
</reference>
<dbReference type="EMBL" id="JAGDFM010000021">
    <property type="protein sequence ID" value="KAG7391383.1"/>
    <property type="molecule type" value="Genomic_DNA"/>
</dbReference>
<accession>A0A8T1WHE3</accession>
<evidence type="ECO:0000313" key="2">
    <source>
        <dbReference type="Proteomes" id="UP000694044"/>
    </source>
</evidence>
<keyword evidence="2" id="KW-1185">Reference proteome</keyword>
<comment type="caution">
    <text evidence="1">The sequence shown here is derived from an EMBL/GenBank/DDBJ whole genome shotgun (WGS) entry which is preliminary data.</text>
</comment>